<protein>
    <submittedName>
        <fullName evidence="10">Uncharacterized protein</fullName>
    </submittedName>
</protein>
<dbReference type="SUPFAM" id="SSF160240">
    <property type="entry name" value="Cation efflux protein cytoplasmic domain-like"/>
    <property type="match status" value="1"/>
</dbReference>
<dbReference type="InterPro" id="IPR058533">
    <property type="entry name" value="Cation_efflux_TM"/>
</dbReference>
<accession>A0A0F9PXK8</accession>
<dbReference type="PANTHER" id="PTHR43840:SF15">
    <property type="entry name" value="MITOCHONDRIAL METAL TRANSPORTER 1-RELATED"/>
    <property type="match status" value="1"/>
</dbReference>
<dbReference type="InterPro" id="IPR027469">
    <property type="entry name" value="Cation_efflux_TMD_sf"/>
</dbReference>
<keyword evidence="5 7" id="KW-1133">Transmembrane helix</keyword>
<dbReference type="GO" id="GO:0008324">
    <property type="term" value="F:monoatomic cation transmembrane transporter activity"/>
    <property type="evidence" value="ECO:0007669"/>
    <property type="project" value="InterPro"/>
</dbReference>
<dbReference type="NCBIfam" id="TIGR01297">
    <property type="entry name" value="CDF"/>
    <property type="match status" value="1"/>
</dbReference>
<dbReference type="AlphaFoldDB" id="A0A0F9PXK8"/>
<dbReference type="InterPro" id="IPR050291">
    <property type="entry name" value="CDF_Transporter"/>
</dbReference>
<evidence type="ECO:0000256" key="1">
    <source>
        <dbReference type="ARBA" id="ARBA00004141"/>
    </source>
</evidence>
<feature type="transmembrane region" description="Helical" evidence="7">
    <location>
        <begin position="21"/>
        <end position="44"/>
    </location>
</feature>
<sequence length="304" mass="33400">MPLQPIDERQEKIRSITLWGVLLNIFLVALKLISGILIGSSALIADGVHSLSDLATDFIVLIGTRLSSRPADKTHPYGHGKLEAIASIMIALVLLFISFGLIWSAGILIFQHKHNYPGYMILIVAFVSVIFKEILFYITRKVSRITQSTVLYANAWHHRSDSLSSFAVLIGGVASLLGWGLADQVATIVVGFMIIGVAGKILFDSLLELSEHSADSESIQKIENVLSKEADISSWHALRTRLVGAELFVDVHLLVDPALSVQKSHDISVKIEGKIKKELSKPSNILVHIEPDQEKCTNLNPEVK</sequence>
<dbReference type="InterPro" id="IPR027470">
    <property type="entry name" value="Cation_efflux_CTD"/>
</dbReference>
<dbReference type="Pfam" id="PF16916">
    <property type="entry name" value="ZT_dimer"/>
    <property type="match status" value="1"/>
</dbReference>
<dbReference type="InterPro" id="IPR002524">
    <property type="entry name" value="Cation_efflux"/>
</dbReference>
<dbReference type="Gene3D" id="3.30.70.1350">
    <property type="entry name" value="Cation efflux protein, cytoplasmic domain"/>
    <property type="match status" value="1"/>
</dbReference>
<keyword evidence="3" id="KW-0813">Transport</keyword>
<dbReference type="SUPFAM" id="SSF161111">
    <property type="entry name" value="Cation efflux protein transmembrane domain-like"/>
    <property type="match status" value="1"/>
</dbReference>
<dbReference type="FunFam" id="1.20.1510.10:FF:000006">
    <property type="entry name" value="Divalent cation efflux transporter"/>
    <property type="match status" value="1"/>
</dbReference>
<name>A0A0F9PXK8_9ZZZZ</name>
<gene>
    <name evidence="10" type="ORF">LCGC14_0774500</name>
</gene>
<dbReference type="PANTHER" id="PTHR43840">
    <property type="entry name" value="MITOCHONDRIAL METAL TRANSPORTER 1-RELATED"/>
    <property type="match status" value="1"/>
</dbReference>
<evidence type="ECO:0000256" key="4">
    <source>
        <dbReference type="ARBA" id="ARBA00022692"/>
    </source>
</evidence>
<feature type="transmembrane region" description="Helical" evidence="7">
    <location>
        <begin position="88"/>
        <end position="110"/>
    </location>
</feature>
<evidence type="ECO:0000256" key="2">
    <source>
        <dbReference type="ARBA" id="ARBA00008114"/>
    </source>
</evidence>
<feature type="transmembrane region" description="Helical" evidence="7">
    <location>
        <begin position="160"/>
        <end position="179"/>
    </location>
</feature>
<dbReference type="InterPro" id="IPR036837">
    <property type="entry name" value="Cation_efflux_CTD_sf"/>
</dbReference>
<evidence type="ECO:0000256" key="6">
    <source>
        <dbReference type="ARBA" id="ARBA00023136"/>
    </source>
</evidence>
<organism evidence="10">
    <name type="scientific">marine sediment metagenome</name>
    <dbReference type="NCBI Taxonomy" id="412755"/>
    <lineage>
        <taxon>unclassified sequences</taxon>
        <taxon>metagenomes</taxon>
        <taxon>ecological metagenomes</taxon>
    </lineage>
</organism>
<evidence type="ECO:0000313" key="10">
    <source>
        <dbReference type="EMBL" id="KKN36350.1"/>
    </source>
</evidence>
<evidence type="ECO:0000259" key="9">
    <source>
        <dbReference type="Pfam" id="PF16916"/>
    </source>
</evidence>
<comment type="similarity">
    <text evidence="2">Belongs to the cation diffusion facilitator (CDF) transporter (TC 2.A.4) family.</text>
</comment>
<dbReference type="GO" id="GO:0016020">
    <property type="term" value="C:membrane"/>
    <property type="evidence" value="ECO:0007669"/>
    <property type="project" value="UniProtKB-SubCell"/>
</dbReference>
<evidence type="ECO:0000256" key="3">
    <source>
        <dbReference type="ARBA" id="ARBA00022448"/>
    </source>
</evidence>
<keyword evidence="6 7" id="KW-0472">Membrane</keyword>
<dbReference type="EMBL" id="LAZR01001971">
    <property type="protein sequence ID" value="KKN36350.1"/>
    <property type="molecule type" value="Genomic_DNA"/>
</dbReference>
<dbReference type="Pfam" id="PF01545">
    <property type="entry name" value="Cation_efflux"/>
    <property type="match status" value="1"/>
</dbReference>
<feature type="domain" description="Cation efflux protein transmembrane" evidence="8">
    <location>
        <begin position="20"/>
        <end position="209"/>
    </location>
</feature>
<proteinExistence type="inferred from homology"/>
<comment type="subcellular location">
    <subcellularLocation>
        <location evidence="1">Membrane</location>
        <topology evidence="1">Multi-pass membrane protein</topology>
    </subcellularLocation>
</comment>
<evidence type="ECO:0000256" key="5">
    <source>
        <dbReference type="ARBA" id="ARBA00022989"/>
    </source>
</evidence>
<reference evidence="10" key="1">
    <citation type="journal article" date="2015" name="Nature">
        <title>Complex archaea that bridge the gap between prokaryotes and eukaryotes.</title>
        <authorList>
            <person name="Spang A."/>
            <person name="Saw J.H."/>
            <person name="Jorgensen S.L."/>
            <person name="Zaremba-Niedzwiedzka K."/>
            <person name="Martijn J."/>
            <person name="Lind A.E."/>
            <person name="van Eijk R."/>
            <person name="Schleper C."/>
            <person name="Guy L."/>
            <person name="Ettema T.J."/>
        </authorList>
    </citation>
    <scope>NUCLEOTIDE SEQUENCE</scope>
</reference>
<evidence type="ECO:0000259" key="8">
    <source>
        <dbReference type="Pfam" id="PF01545"/>
    </source>
</evidence>
<feature type="transmembrane region" description="Helical" evidence="7">
    <location>
        <begin position="185"/>
        <end position="203"/>
    </location>
</feature>
<dbReference type="Gene3D" id="1.20.1510.10">
    <property type="entry name" value="Cation efflux protein transmembrane domain"/>
    <property type="match status" value="1"/>
</dbReference>
<feature type="transmembrane region" description="Helical" evidence="7">
    <location>
        <begin position="116"/>
        <end position="139"/>
    </location>
</feature>
<feature type="domain" description="Cation efflux protein cytoplasmic" evidence="9">
    <location>
        <begin position="215"/>
        <end position="291"/>
    </location>
</feature>
<keyword evidence="4 7" id="KW-0812">Transmembrane</keyword>
<evidence type="ECO:0000256" key="7">
    <source>
        <dbReference type="SAM" id="Phobius"/>
    </source>
</evidence>
<comment type="caution">
    <text evidence="10">The sequence shown here is derived from an EMBL/GenBank/DDBJ whole genome shotgun (WGS) entry which is preliminary data.</text>
</comment>